<evidence type="ECO:0000313" key="2">
    <source>
        <dbReference type="EMBL" id="KRS11042.1"/>
    </source>
</evidence>
<comment type="caution">
    <text evidence="2">The sequence shown here is derived from an EMBL/GenBank/DDBJ whole genome shotgun (WGS) entry which is preliminary data.</text>
</comment>
<sequence>MIALSSETFDKFDEVQHFFVPHLRIAPEMRPTMAVRTKADHEPRIIRSSVTQPANVMRFQKRRVAGSEKWRRLTAIFTFAFGARQDVITNNFASLEHRAPLRLARLRTIGCCCKCALAHRVEIIGRRFDRHFIYSFYNCFERAQLENECVAHVAFCVRRRALKNTLDDILPFKSQTFFGLSEEQEILSVLGVVRHGIVAANHEHISDLAFAEILKHSIRAQRITVTVLTAFLASDDNHQVVLFGSDNAALLLAGKPSVDVLAPIVGATNLKSPCHRRTSFTQFPGLKLAARRLQVECKREGGIPNYSLTSGTGGGRSAQDSPKISFSELEAS</sequence>
<dbReference type="PATRIC" id="fig|1641875.4.peg.2195"/>
<reference evidence="2 3" key="1">
    <citation type="submission" date="2015-04" db="EMBL/GenBank/DDBJ databases">
        <title>The draft genome sequence of Roseovarius sp.R12b.</title>
        <authorList>
            <person name="Li G."/>
            <person name="Lai Q."/>
            <person name="Shao Z."/>
            <person name="Yan P."/>
        </authorList>
    </citation>
    <scope>NUCLEOTIDE SEQUENCE [LARGE SCALE GENOMIC DNA]</scope>
    <source>
        <strain evidence="2 3">R12B</strain>
    </source>
</reference>
<proteinExistence type="predicted"/>
<organism evidence="2 3">
    <name type="scientific">Roseovarius atlanticus</name>
    <dbReference type="NCBI Taxonomy" id="1641875"/>
    <lineage>
        <taxon>Bacteria</taxon>
        <taxon>Pseudomonadati</taxon>
        <taxon>Pseudomonadota</taxon>
        <taxon>Alphaproteobacteria</taxon>
        <taxon>Rhodobacterales</taxon>
        <taxon>Roseobacteraceae</taxon>
        <taxon>Roseovarius</taxon>
    </lineage>
</organism>
<evidence type="ECO:0000313" key="3">
    <source>
        <dbReference type="Proteomes" id="UP000051295"/>
    </source>
</evidence>
<name>A0A0T5NQ35_9RHOB</name>
<accession>A0A0T5NQ35</accession>
<protein>
    <submittedName>
        <fullName evidence="2">Uncharacterized protein</fullName>
    </submittedName>
</protein>
<gene>
    <name evidence="2" type="ORF">XM53_18355</name>
</gene>
<evidence type="ECO:0000256" key="1">
    <source>
        <dbReference type="SAM" id="MobiDB-lite"/>
    </source>
</evidence>
<feature type="region of interest" description="Disordered" evidence="1">
    <location>
        <begin position="306"/>
        <end position="332"/>
    </location>
</feature>
<dbReference type="EMBL" id="LAXJ01000024">
    <property type="protein sequence ID" value="KRS11042.1"/>
    <property type="molecule type" value="Genomic_DNA"/>
</dbReference>
<dbReference type="AlphaFoldDB" id="A0A0T5NQ35"/>
<dbReference type="Proteomes" id="UP000051295">
    <property type="component" value="Unassembled WGS sequence"/>
</dbReference>
<dbReference type="STRING" id="1641875.XM53_18355"/>
<keyword evidence="3" id="KW-1185">Reference proteome</keyword>